<organism evidence="1 2">
    <name type="scientific">Lysobacter antibioticus</name>
    <dbReference type="NCBI Taxonomy" id="84531"/>
    <lineage>
        <taxon>Bacteria</taxon>
        <taxon>Pseudomonadati</taxon>
        <taxon>Pseudomonadota</taxon>
        <taxon>Gammaproteobacteria</taxon>
        <taxon>Lysobacterales</taxon>
        <taxon>Lysobacteraceae</taxon>
        <taxon>Lysobacter</taxon>
    </lineage>
</organism>
<dbReference type="AlphaFoldDB" id="A0A0S2F5J8"/>
<name>A0A0S2F5J8_LYSAN</name>
<reference evidence="1 2" key="1">
    <citation type="journal article" date="2015" name="BMC Genomics">
        <title>Comparative genomics and metabolic profiling of the genus Lysobacter.</title>
        <authorList>
            <person name="de Bruijn I."/>
            <person name="Cheng X."/>
            <person name="de Jager V."/>
            <person name="Exposito R.G."/>
            <person name="Watrous J."/>
            <person name="Patel N."/>
            <person name="Postma J."/>
            <person name="Dorrestein P.C."/>
            <person name="Kobayashi D."/>
            <person name="Raaijmakers J.M."/>
        </authorList>
    </citation>
    <scope>NUCLEOTIDE SEQUENCE [LARGE SCALE GENOMIC DNA]</scope>
    <source>
        <strain evidence="1 2">76</strain>
    </source>
</reference>
<proteinExistence type="predicted"/>
<dbReference type="EMBL" id="CP011129">
    <property type="protein sequence ID" value="ALN78753.1"/>
    <property type="molecule type" value="Genomic_DNA"/>
</dbReference>
<dbReference type="eggNOG" id="ENOG50335H2">
    <property type="taxonomic scope" value="Bacteria"/>
</dbReference>
<dbReference type="Proteomes" id="UP000060787">
    <property type="component" value="Chromosome"/>
</dbReference>
<dbReference type="KEGG" id="lab:LA76x_0592"/>
<protein>
    <submittedName>
        <fullName evidence="1">Uncharacterized protein</fullName>
    </submittedName>
</protein>
<accession>A0A0S2F5J8</accession>
<sequence length="293" mass="30314">MALEIASGTVRPGKTFAHQFANNIAAYVVGIRSFNLSYGTGTDHWIRTASISLSPSASGQQLSVNVDATLVDSSGNSMNVDDSYIELVALAWTGTADSQLLFTNVDGVPNGSSSQSYPIPGTTTLIDTAALAGFDLSYGNSNHQILHIAARAGVSTSSSSVAVTSAASMYDGHGNNVSTATVDGGLIVNCDSSLNIQAITLPNLQNASSDTRISFGANYNSFLLLLTGFQVQFNGSTDHNVRSFGAGLILGNTGQGYAEVNGSAWMQDNSGNHQNDGTSYASGIIIGYTSTIS</sequence>
<gene>
    <name evidence="1" type="ORF">LA76x_0592</name>
</gene>
<dbReference type="STRING" id="84531.LA76x_0592"/>
<dbReference type="RefSeq" id="WP_057916512.1">
    <property type="nucleotide sequence ID" value="NZ_CP011129.1"/>
</dbReference>
<dbReference type="PATRIC" id="fig|84531.8.peg.620"/>
<keyword evidence="2" id="KW-1185">Reference proteome</keyword>
<evidence type="ECO:0000313" key="1">
    <source>
        <dbReference type="EMBL" id="ALN78753.1"/>
    </source>
</evidence>
<evidence type="ECO:0000313" key="2">
    <source>
        <dbReference type="Proteomes" id="UP000060787"/>
    </source>
</evidence>